<accession>A0A1I3NAE2</accession>
<dbReference type="SUPFAM" id="SSF55729">
    <property type="entry name" value="Acyl-CoA N-acyltransferases (Nat)"/>
    <property type="match status" value="1"/>
</dbReference>
<evidence type="ECO:0000313" key="3">
    <source>
        <dbReference type="Proteomes" id="UP000198670"/>
    </source>
</evidence>
<dbReference type="EMBL" id="FOQO01000007">
    <property type="protein sequence ID" value="SFJ06147.1"/>
    <property type="molecule type" value="Genomic_DNA"/>
</dbReference>
<dbReference type="PANTHER" id="PTHR31435">
    <property type="entry name" value="PROTEIN NATD1"/>
    <property type="match status" value="1"/>
</dbReference>
<sequence>METTEVVLGGRHRGEIELFSDGNKAGKMDISISGNRLTVYHTEVNTAYEGRGFAKLLLDKLVSYAREKGLMIVPLCPYVHAQFKRHPQAYTDVWAK</sequence>
<dbReference type="InterPro" id="IPR045057">
    <property type="entry name" value="Gcn5-rel_NAT"/>
</dbReference>
<keyword evidence="3" id="KW-1185">Reference proteome</keyword>
<proteinExistence type="predicted"/>
<dbReference type="Pfam" id="PF14542">
    <property type="entry name" value="Acetyltransf_CG"/>
    <property type="match status" value="1"/>
</dbReference>
<protein>
    <recommendedName>
        <fullName evidence="1">N-acetyltransferase domain-containing protein</fullName>
    </recommendedName>
</protein>
<reference evidence="2 3" key="1">
    <citation type="submission" date="2016-10" db="EMBL/GenBank/DDBJ databases">
        <authorList>
            <person name="de Groot N.N."/>
        </authorList>
    </citation>
    <scope>NUCLEOTIDE SEQUENCE [LARGE SCALE GENOMIC DNA]</scope>
    <source>
        <strain evidence="2 3">RK1</strain>
    </source>
</reference>
<feature type="domain" description="N-acetyltransferase" evidence="1">
    <location>
        <begin position="8"/>
        <end position="95"/>
    </location>
</feature>
<evidence type="ECO:0000259" key="1">
    <source>
        <dbReference type="PROSITE" id="PS51729"/>
    </source>
</evidence>
<dbReference type="PROSITE" id="PS51729">
    <property type="entry name" value="GNAT_YJDJ"/>
    <property type="match status" value="1"/>
</dbReference>
<dbReference type="AlphaFoldDB" id="A0A1I3NAE2"/>
<gene>
    <name evidence="2" type="ORF">SAMN05444682_107148</name>
</gene>
<dbReference type="PANTHER" id="PTHR31435:SF10">
    <property type="entry name" value="BSR4717 PROTEIN"/>
    <property type="match status" value="1"/>
</dbReference>
<dbReference type="InterPro" id="IPR031165">
    <property type="entry name" value="GNAT_YJDJ"/>
</dbReference>
<dbReference type="InterPro" id="IPR016181">
    <property type="entry name" value="Acyl_CoA_acyltransferase"/>
</dbReference>
<dbReference type="Proteomes" id="UP000198670">
    <property type="component" value="Unassembled WGS sequence"/>
</dbReference>
<dbReference type="OrthoDB" id="1120671at2"/>
<dbReference type="Gene3D" id="3.40.630.30">
    <property type="match status" value="1"/>
</dbReference>
<dbReference type="STRING" id="1477437.SAMN05444682_107148"/>
<organism evidence="2 3">
    <name type="scientific">Parapedobacter indicus</name>
    <dbReference type="NCBI Taxonomy" id="1477437"/>
    <lineage>
        <taxon>Bacteria</taxon>
        <taxon>Pseudomonadati</taxon>
        <taxon>Bacteroidota</taxon>
        <taxon>Sphingobacteriia</taxon>
        <taxon>Sphingobacteriales</taxon>
        <taxon>Sphingobacteriaceae</taxon>
        <taxon>Parapedobacter</taxon>
    </lineage>
</organism>
<name>A0A1I3NAE2_9SPHI</name>
<evidence type="ECO:0000313" key="2">
    <source>
        <dbReference type="EMBL" id="SFJ06147.1"/>
    </source>
</evidence>